<comment type="caution">
    <text evidence="1">The sequence shown here is derived from an EMBL/GenBank/DDBJ whole genome shotgun (WGS) entry which is preliminary data.</text>
</comment>
<dbReference type="GO" id="GO:0009279">
    <property type="term" value="C:cell outer membrane"/>
    <property type="evidence" value="ECO:0007669"/>
    <property type="project" value="TreeGrafter"/>
</dbReference>
<protein>
    <submittedName>
        <fullName evidence="1">LPS-assembly protein LptD</fullName>
    </submittedName>
</protein>
<name>A0A5J4PR02_9ZZZZ</name>
<accession>A0A5J4PR02</accession>
<dbReference type="PANTHER" id="PTHR30189">
    <property type="entry name" value="LPS-ASSEMBLY PROTEIN"/>
    <property type="match status" value="1"/>
</dbReference>
<feature type="non-terminal residue" evidence="1">
    <location>
        <position position="207"/>
    </location>
</feature>
<dbReference type="PANTHER" id="PTHR30189:SF1">
    <property type="entry name" value="LPS-ASSEMBLY PROTEIN LPTD"/>
    <property type="match status" value="1"/>
</dbReference>
<dbReference type="EMBL" id="SNRY01006709">
    <property type="protein sequence ID" value="KAA6311977.1"/>
    <property type="molecule type" value="Genomic_DNA"/>
</dbReference>
<dbReference type="InterPro" id="IPR050218">
    <property type="entry name" value="LptD"/>
</dbReference>
<gene>
    <name evidence="1" type="ORF">EZS27_037006</name>
</gene>
<dbReference type="AlphaFoldDB" id="A0A5J4PR02"/>
<dbReference type="GO" id="GO:1990351">
    <property type="term" value="C:transporter complex"/>
    <property type="evidence" value="ECO:0007669"/>
    <property type="project" value="TreeGrafter"/>
</dbReference>
<proteinExistence type="predicted"/>
<sequence length="207" mass="23224">MPPSRVYIPFLLLFVLLMLPNEAMSQRRQRNIVSPRISENRALQGDTLLNDSLLSIPPPKKQPLDAPVIYEANDSIVFTKDGYANLYGQGKVNYEVIELASEVITMNMDSSTVFARGVADSLGNEKGIPVFKEGETSYETKTIRYNFKSKRGLIANIVTQQGEGYVTGNNAKKGANDEIYMVDGKYTTCDNHEHPHFYLNLSRAKVR</sequence>
<organism evidence="1">
    <name type="scientific">termite gut metagenome</name>
    <dbReference type="NCBI Taxonomy" id="433724"/>
    <lineage>
        <taxon>unclassified sequences</taxon>
        <taxon>metagenomes</taxon>
        <taxon>organismal metagenomes</taxon>
    </lineage>
</organism>
<reference evidence="1" key="1">
    <citation type="submission" date="2019-03" db="EMBL/GenBank/DDBJ databases">
        <title>Single cell metagenomics reveals metabolic interactions within the superorganism composed of flagellate Streblomastix strix and complex community of Bacteroidetes bacteria on its surface.</title>
        <authorList>
            <person name="Treitli S.C."/>
            <person name="Kolisko M."/>
            <person name="Husnik F."/>
            <person name="Keeling P."/>
            <person name="Hampl V."/>
        </authorList>
    </citation>
    <scope>NUCLEOTIDE SEQUENCE</scope>
    <source>
        <strain evidence="1">STM</strain>
    </source>
</reference>
<evidence type="ECO:0000313" key="1">
    <source>
        <dbReference type="EMBL" id="KAA6311977.1"/>
    </source>
</evidence>